<evidence type="ECO:0000313" key="4">
    <source>
        <dbReference type="EMBL" id="JAB72176.1"/>
    </source>
</evidence>
<name>V5IDA2_IXORI</name>
<proteinExistence type="evidence at transcript level"/>
<evidence type="ECO:0000259" key="3">
    <source>
        <dbReference type="SMART" id="SM01318"/>
    </source>
</evidence>
<dbReference type="SMART" id="SM01318">
    <property type="entry name" value="SVWC"/>
    <property type="match status" value="1"/>
</dbReference>
<evidence type="ECO:0000256" key="1">
    <source>
        <dbReference type="ARBA" id="ARBA00004613"/>
    </source>
</evidence>
<evidence type="ECO:0000256" key="2">
    <source>
        <dbReference type="ARBA" id="ARBA00022525"/>
    </source>
</evidence>
<organism evidence="4">
    <name type="scientific">Ixodes ricinus</name>
    <name type="common">Common tick</name>
    <name type="synonym">Acarus ricinus</name>
    <dbReference type="NCBI Taxonomy" id="34613"/>
    <lineage>
        <taxon>Eukaryota</taxon>
        <taxon>Metazoa</taxon>
        <taxon>Ecdysozoa</taxon>
        <taxon>Arthropoda</taxon>
        <taxon>Chelicerata</taxon>
        <taxon>Arachnida</taxon>
        <taxon>Acari</taxon>
        <taxon>Parasitiformes</taxon>
        <taxon>Ixodida</taxon>
        <taxon>Ixodoidea</taxon>
        <taxon>Ixodidae</taxon>
        <taxon>Ixodinae</taxon>
        <taxon>Ixodes</taxon>
    </lineage>
</organism>
<reference evidence="4" key="1">
    <citation type="journal article" date="2015" name="Sci. Rep.">
        <title>Tissue- and time-dependent transcription in Ixodes ricinus salivary glands and midguts when blood feeding on the vertebrate host.</title>
        <authorList>
            <person name="Kotsyfakis M."/>
            <person name="Schwarz A."/>
            <person name="Erhart J."/>
            <person name="Ribeiro J.M."/>
        </authorList>
    </citation>
    <scope>NUCLEOTIDE SEQUENCE</scope>
    <source>
        <tissue evidence="4">Salivary gland and midgut</tissue>
    </source>
</reference>
<dbReference type="EMBL" id="GANP01012292">
    <property type="protein sequence ID" value="JAB72176.1"/>
    <property type="molecule type" value="mRNA"/>
</dbReference>
<dbReference type="Pfam" id="PF15430">
    <property type="entry name" value="SVWC"/>
    <property type="match status" value="1"/>
</dbReference>
<dbReference type="InterPro" id="IPR029277">
    <property type="entry name" value="SVWC_dom"/>
</dbReference>
<dbReference type="GO" id="GO:0005576">
    <property type="term" value="C:extracellular region"/>
    <property type="evidence" value="ECO:0007669"/>
    <property type="project" value="UniProtKB-SubCell"/>
</dbReference>
<keyword evidence="2" id="KW-0964">Secreted</keyword>
<protein>
    <recommendedName>
        <fullName evidence="3">Single domain-containing protein</fullName>
    </recommendedName>
</protein>
<sequence length="125" mass="13714">MLFPAAPVLGLAASSSVWKISQAEPPFSDVVIVDGKCTYENHTVAHGESLTWADPCQIWECNVEERSFGVLPCGLVAIPAGCEMVRGTGPYPDCCYRAVSPMSRNLESPKRNRRHLDTQHQLVDV</sequence>
<feature type="domain" description="Single" evidence="3">
    <location>
        <begin position="37"/>
        <end position="100"/>
    </location>
</feature>
<accession>V5IDA2</accession>
<dbReference type="AlphaFoldDB" id="V5IDA2"/>
<comment type="subcellular location">
    <subcellularLocation>
        <location evidence="1">Secreted</location>
    </subcellularLocation>
</comment>